<gene>
    <name evidence="6" type="ORF">FBF48_10820</name>
</gene>
<feature type="domain" description="UvrD-like helicase ATP-binding" evidence="5">
    <location>
        <begin position="37"/>
        <end position="83"/>
    </location>
</feature>
<dbReference type="InterPro" id="IPR014016">
    <property type="entry name" value="UvrD-like_ATP-bd"/>
</dbReference>
<dbReference type="GO" id="GO:0043138">
    <property type="term" value="F:3'-5' DNA helicase activity"/>
    <property type="evidence" value="ECO:0007669"/>
    <property type="project" value="TreeGrafter"/>
</dbReference>
<dbReference type="Proteomes" id="UP000308186">
    <property type="component" value="Unassembled WGS sequence"/>
</dbReference>
<comment type="caution">
    <text evidence="6">The sequence shown here is derived from an EMBL/GenBank/DDBJ whole genome shotgun (WGS) entry which is preliminary data.</text>
</comment>
<dbReference type="Gene3D" id="3.40.50.300">
    <property type="entry name" value="P-loop containing nucleotide triphosphate hydrolases"/>
    <property type="match status" value="1"/>
</dbReference>
<protein>
    <submittedName>
        <fullName evidence="6">Helicase</fullName>
    </submittedName>
</protein>
<evidence type="ECO:0000256" key="3">
    <source>
        <dbReference type="ARBA" id="ARBA00022806"/>
    </source>
</evidence>
<proteinExistence type="predicted"/>
<keyword evidence="1" id="KW-0547">Nucleotide-binding</keyword>
<dbReference type="InterPro" id="IPR000212">
    <property type="entry name" value="DNA_helicase_UvrD/REP"/>
</dbReference>
<evidence type="ECO:0000259" key="5">
    <source>
        <dbReference type="Pfam" id="PF00580"/>
    </source>
</evidence>
<feature type="non-terminal residue" evidence="6">
    <location>
        <position position="114"/>
    </location>
</feature>
<evidence type="ECO:0000256" key="4">
    <source>
        <dbReference type="ARBA" id="ARBA00022840"/>
    </source>
</evidence>
<dbReference type="GO" id="GO:0005524">
    <property type="term" value="F:ATP binding"/>
    <property type="evidence" value="ECO:0007669"/>
    <property type="project" value="UniProtKB-KW"/>
</dbReference>
<keyword evidence="3 6" id="KW-0347">Helicase</keyword>
<dbReference type="GO" id="GO:0000725">
    <property type="term" value="P:recombinational repair"/>
    <property type="evidence" value="ECO:0007669"/>
    <property type="project" value="TreeGrafter"/>
</dbReference>
<dbReference type="InterPro" id="IPR027417">
    <property type="entry name" value="P-loop_NTPase"/>
</dbReference>
<reference evidence="6 7" key="1">
    <citation type="submission" date="2019-06" db="EMBL/GenBank/DDBJ databases">
        <title>Genome Announcement To Ensure Probiotic Safety of Streptococcus salivarius UBSS01.</title>
        <authorList>
            <person name="Sulthana A."/>
            <person name="Lakshmi S.G."/>
            <person name="Madempudi R.S."/>
        </authorList>
    </citation>
    <scope>NUCLEOTIDE SEQUENCE [LARGE SCALE GENOMIC DNA]</scope>
    <source>
        <strain evidence="6 7">UBSS01</strain>
    </source>
</reference>
<dbReference type="PANTHER" id="PTHR11070:SF17">
    <property type="entry name" value="DNA HELICASE IV"/>
    <property type="match status" value="1"/>
</dbReference>
<dbReference type="PANTHER" id="PTHR11070">
    <property type="entry name" value="UVRD / RECB / PCRA DNA HELICASE FAMILY MEMBER"/>
    <property type="match status" value="1"/>
</dbReference>
<keyword evidence="2" id="KW-0378">Hydrolase</keyword>
<dbReference type="GO" id="GO:0005829">
    <property type="term" value="C:cytosol"/>
    <property type="evidence" value="ECO:0007669"/>
    <property type="project" value="TreeGrafter"/>
</dbReference>
<feature type="non-terminal residue" evidence="6">
    <location>
        <position position="1"/>
    </location>
</feature>
<dbReference type="GO" id="GO:0016787">
    <property type="term" value="F:hydrolase activity"/>
    <property type="evidence" value="ECO:0007669"/>
    <property type="project" value="UniProtKB-KW"/>
</dbReference>
<evidence type="ECO:0000256" key="2">
    <source>
        <dbReference type="ARBA" id="ARBA00022801"/>
    </source>
</evidence>
<evidence type="ECO:0000313" key="6">
    <source>
        <dbReference type="EMBL" id="TNF64764.1"/>
    </source>
</evidence>
<sequence length="114" mass="13246">PDNWEDICLQTLPNLAKRLIAYEDTAPFLYLQDKIEGQQTNRMIRHVLIDEAQDYSPFQLTVLQQLFPKARMTILGDGHQTIHPHTFNNPSLLDTQLYGEQAEKMILTKSYRST</sequence>
<dbReference type="Pfam" id="PF00580">
    <property type="entry name" value="UvrD-helicase"/>
    <property type="match status" value="1"/>
</dbReference>
<organism evidence="6 7">
    <name type="scientific">Streptococcus salivarius</name>
    <dbReference type="NCBI Taxonomy" id="1304"/>
    <lineage>
        <taxon>Bacteria</taxon>
        <taxon>Bacillati</taxon>
        <taxon>Bacillota</taxon>
        <taxon>Bacilli</taxon>
        <taxon>Lactobacillales</taxon>
        <taxon>Streptococcaceae</taxon>
        <taxon>Streptococcus</taxon>
    </lineage>
</organism>
<dbReference type="AlphaFoldDB" id="A0AAX2UZ92"/>
<evidence type="ECO:0000256" key="1">
    <source>
        <dbReference type="ARBA" id="ARBA00022741"/>
    </source>
</evidence>
<dbReference type="GO" id="GO:0003677">
    <property type="term" value="F:DNA binding"/>
    <property type="evidence" value="ECO:0007669"/>
    <property type="project" value="InterPro"/>
</dbReference>
<evidence type="ECO:0000313" key="7">
    <source>
        <dbReference type="Proteomes" id="UP000308186"/>
    </source>
</evidence>
<dbReference type="RefSeq" id="WP_176550501.1">
    <property type="nucleotide sequence ID" value="NZ_VDCW01000098.1"/>
</dbReference>
<dbReference type="SUPFAM" id="SSF52540">
    <property type="entry name" value="P-loop containing nucleoside triphosphate hydrolases"/>
    <property type="match status" value="1"/>
</dbReference>
<keyword evidence="4" id="KW-0067">ATP-binding</keyword>
<dbReference type="EMBL" id="VDCW01000098">
    <property type="protein sequence ID" value="TNF64764.1"/>
    <property type="molecule type" value="Genomic_DNA"/>
</dbReference>
<name>A0AAX2UZ92_STRSL</name>
<accession>A0AAX2UZ92</accession>